<accession>A0A4Z2GA47</accession>
<dbReference type="Proteomes" id="UP000314294">
    <property type="component" value="Unassembled WGS sequence"/>
</dbReference>
<evidence type="ECO:0000313" key="1">
    <source>
        <dbReference type="EMBL" id="TNN50388.1"/>
    </source>
</evidence>
<reference evidence="1 2" key="1">
    <citation type="submission" date="2019-03" db="EMBL/GenBank/DDBJ databases">
        <title>First draft genome of Liparis tanakae, snailfish: a comprehensive survey of snailfish specific genes.</title>
        <authorList>
            <person name="Kim W."/>
            <person name="Song I."/>
            <person name="Jeong J.-H."/>
            <person name="Kim D."/>
            <person name="Kim S."/>
            <person name="Ryu S."/>
            <person name="Song J.Y."/>
            <person name="Lee S.K."/>
        </authorList>
    </citation>
    <scope>NUCLEOTIDE SEQUENCE [LARGE SCALE GENOMIC DNA]</scope>
    <source>
        <tissue evidence="1">Muscle</tissue>
    </source>
</reference>
<proteinExistence type="predicted"/>
<gene>
    <name evidence="1" type="ORF">EYF80_039423</name>
</gene>
<evidence type="ECO:0000313" key="2">
    <source>
        <dbReference type="Proteomes" id="UP000314294"/>
    </source>
</evidence>
<keyword evidence="2" id="KW-1185">Reference proteome</keyword>
<comment type="caution">
    <text evidence="1">The sequence shown here is derived from an EMBL/GenBank/DDBJ whole genome shotgun (WGS) entry which is preliminary data.</text>
</comment>
<dbReference type="EMBL" id="SRLO01000619">
    <property type="protein sequence ID" value="TNN50388.1"/>
    <property type="molecule type" value="Genomic_DNA"/>
</dbReference>
<dbReference type="AlphaFoldDB" id="A0A4Z2GA47"/>
<name>A0A4Z2GA47_9TELE</name>
<sequence length="819" mass="87040">MRHRKSHIWLESQRFTTPDLSLPAHVGPRDEDTGGALFALGRFAADGDVVGDEVVAEKGLGDAGVAGTGELEEGRRLAVALGEHHLGPGHRPVSTLAVARQGQQHVCKTIDNSLLPVDALHRGQRPVEVRVEAALRGDDPGGAGLLVVERRVPPAELGGEVGKEAAVLVAFQPADLTEQRGARLARHRRQGRHDLLHGLEPLQGGEEVGDLALAVGDLLVEDGAAVRVVLPLQRGADAVDLTQEALQVRQLLQQLGRLARRSRGAHQLVHRVQPVLHGGGATQRGAEPLLQQPLAERRGAAVQALQQRPLRAARPVLEDLQVGQSHAVQHQALTRAGEDAGGSGGVLQLHVHGDVLLEVGQGEQLLVHQTPLQVGDAPPQGRQRQLTALFGTKAQSVALGGHRLENGGEKVSPRLPEVIFFRKRLQRLLSVPELGARAEPLLQRRGQRRLEDLARLRRRVPLLEEHLGGGEVRDQGAQARAVAVVGELAHVEAAHRGVHEAHAVGAAARAAPLLLRLLLHAQQELALALGGGAVQHAVGLRAAGDDAAHLPPDHAVELGGPRHALAARLHHVGRLRLLHAGHLVALLHQDGGEAAEADLGEARVRPAALHEGQAQLADAHHGVHVVQLVELAHLVEEDGVEHLGLELPPAAHAGAAPVEEVLRHVQRGAVVAVVRRAPPLGVLPPRALPPLQLLVVPDRDASADAGRRALGGVGGGEGRQARLGVAREERRRSLRGGGRHRFGLLCRTLALHGLDGALCFRLACALFITAQCRWCRRLLLFLTAGRSRSRVEFLVRSVAVGSHDDAAALGLVSLFCRSA</sequence>
<protein>
    <submittedName>
        <fullName evidence="1">Uncharacterized protein</fullName>
    </submittedName>
</protein>
<organism evidence="1 2">
    <name type="scientific">Liparis tanakae</name>
    <name type="common">Tanaka's snailfish</name>
    <dbReference type="NCBI Taxonomy" id="230148"/>
    <lineage>
        <taxon>Eukaryota</taxon>
        <taxon>Metazoa</taxon>
        <taxon>Chordata</taxon>
        <taxon>Craniata</taxon>
        <taxon>Vertebrata</taxon>
        <taxon>Euteleostomi</taxon>
        <taxon>Actinopterygii</taxon>
        <taxon>Neopterygii</taxon>
        <taxon>Teleostei</taxon>
        <taxon>Neoteleostei</taxon>
        <taxon>Acanthomorphata</taxon>
        <taxon>Eupercaria</taxon>
        <taxon>Perciformes</taxon>
        <taxon>Cottioidei</taxon>
        <taxon>Cottales</taxon>
        <taxon>Liparidae</taxon>
        <taxon>Liparis</taxon>
    </lineage>
</organism>